<gene>
    <name evidence="2" type="ORF">PF004_g492</name>
    <name evidence="1" type="ORF">PF010_g1264</name>
</gene>
<dbReference type="Proteomes" id="UP000488956">
    <property type="component" value="Unassembled WGS sequence"/>
</dbReference>
<dbReference type="EMBL" id="QXGC01000009">
    <property type="protein sequence ID" value="KAE9255679.1"/>
    <property type="molecule type" value="Genomic_DNA"/>
</dbReference>
<name>A0A6G0M1E1_9STRA</name>
<evidence type="ECO:0000313" key="3">
    <source>
        <dbReference type="Proteomes" id="UP000476176"/>
    </source>
</evidence>
<reference evidence="3 4" key="1">
    <citation type="submission" date="2018-09" db="EMBL/GenBank/DDBJ databases">
        <title>Genomic investigation of the strawberry pathogen Phytophthora fragariae indicates pathogenicity is determined by transcriptional variation in three key races.</title>
        <authorList>
            <person name="Adams T.M."/>
            <person name="Armitage A.D."/>
            <person name="Sobczyk M.K."/>
            <person name="Bates H.J."/>
            <person name="Dunwell J.M."/>
            <person name="Nellist C.F."/>
            <person name="Harrison R.J."/>
        </authorList>
    </citation>
    <scope>NUCLEOTIDE SEQUENCE [LARGE SCALE GENOMIC DNA]</scope>
    <source>
        <strain evidence="2 3">BC-23</strain>
        <strain evidence="1 4">ONT-3</strain>
    </source>
</reference>
<dbReference type="AlphaFoldDB" id="A0A6G0M1E1"/>
<accession>A0A6G0M1E1</accession>
<evidence type="ECO:0000313" key="1">
    <source>
        <dbReference type="EMBL" id="KAE9137579.1"/>
    </source>
</evidence>
<dbReference type="Proteomes" id="UP000476176">
    <property type="component" value="Unassembled WGS sequence"/>
</dbReference>
<protein>
    <submittedName>
        <fullName evidence="1">Uncharacterized protein</fullName>
    </submittedName>
</protein>
<evidence type="ECO:0000313" key="4">
    <source>
        <dbReference type="Proteomes" id="UP000488956"/>
    </source>
</evidence>
<evidence type="ECO:0000313" key="2">
    <source>
        <dbReference type="EMBL" id="KAE9255679.1"/>
    </source>
</evidence>
<sequence length="94" mass="10233">MRAERRLPRSPKTSSLPHAPCIAAQAFWLAAPTLPSVETTSCDVISPVGWALCCPIGQCWVWYPASTLKVSGVPHVVYWSPRGVRSGESCMHPT</sequence>
<dbReference type="EMBL" id="QXFX01000031">
    <property type="protein sequence ID" value="KAE9137579.1"/>
    <property type="molecule type" value="Genomic_DNA"/>
</dbReference>
<proteinExistence type="predicted"/>
<organism evidence="1 4">
    <name type="scientific">Phytophthora fragariae</name>
    <dbReference type="NCBI Taxonomy" id="53985"/>
    <lineage>
        <taxon>Eukaryota</taxon>
        <taxon>Sar</taxon>
        <taxon>Stramenopiles</taxon>
        <taxon>Oomycota</taxon>
        <taxon>Peronosporomycetes</taxon>
        <taxon>Peronosporales</taxon>
        <taxon>Peronosporaceae</taxon>
        <taxon>Phytophthora</taxon>
    </lineage>
</organism>
<comment type="caution">
    <text evidence="1">The sequence shown here is derived from an EMBL/GenBank/DDBJ whole genome shotgun (WGS) entry which is preliminary data.</text>
</comment>